<dbReference type="SUPFAM" id="SSF56112">
    <property type="entry name" value="Protein kinase-like (PK-like)"/>
    <property type="match status" value="1"/>
</dbReference>
<evidence type="ECO:0000313" key="7">
    <source>
        <dbReference type="EMBL" id="POG72753.1"/>
    </source>
</evidence>
<dbReference type="InterPro" id="IPR000719">
    <property type="entry name" value="Prot_kinase_dom"/>
</dbReference>
<dbReference type="Pfam" id="PF07714">
    <property type="entry name" value="PK_Tyr_Ser-Thr"/>
    <property type="match status" value="1"/>
</dbReference>
<accession>A0A2P4Q530</accession>
<dbReference type="InterPro" id="IPR001245">
    <property type="entry name" value="Ser-Thr/Tyr_kinase_cat_dom"/>
</dbReference>
<dbReference type="VEuPathDB" id="FungiDB:RhiirFUN_025828"/>
<dbReference type="GO" id="GO:0004674">
    <property type="term" value="F:protein serine/threonine kinase activity"/>
    <property type="evidence" value="ECO:0007669"/>
    <property type="project" value="TreeGrafter"/>
</dbReference>
<keyword evidence="8" id="KW-1185">Reference proteome</keyword>
<keyword evidence="1" id="KW-0808">Transferase</keyword>
<reference evidence="7 8" key="2">
    <citation type="journal article" date="2018" name="New Phytol.">
        <title>High intraspecific genome diversity in the model arbuscular mycorrhizal symbiont Rhizophagus irregularis.</title>
        <authorList>
            <person name="Chen E.C.H."/>
            <person name="Morin E."/>
            <person name="Beaudet D."/>
            <person name="Noel J."/>
            <person name="Yildirir G."/>
            <person name="Ndikumana S."/>
            <person name="Charron P."/>
            <person name="St-Onge C."/>
            <person name="Giorgi J."/>
            <person name="Kruger M."/>
            <person name="Marton T."/>
            <person name="Ropars J."/>
            <person name="Grigoriev I.V."/>
            <person name="Hainaut M."/>
            <person name="Henrissat B."/>
            <person name="Roux C."/>
            <person name="Martin F."/>
            <person name="Corradi N."/>
        </authorList>
    </citation>
    <scope>NUCLEOTIDE SEQUENCE [LARGE SCALE GENOMIC DNA]</scope>
    <source>
        <strain evidence="7 8">DAOM 197198</strain>
    </source>
</reference>
<feature type="compositionally biased region" description="Low complexity" evidence="5">
    <location>
        <begin position="68"/>
        <end position="80"/>
    </location>
</feature>
<keyword evidence="3" id="KW-0418">Kinase</keyword>
<evidence type="ECO:0000256" key="1">
    <source>
        <dbReference type="ARBA" id="ARBA00022679"/>
    </source>
</evidence>
<organism evidence="7 8">
    <name type="scientific">Rhizophagus irregularis (strain DAOM 181602 / DAOM 197198 / MUCL 43194)</name>
    <name type="common">Arbuscular mycorrhizal fungus</name>
    <name type="synonym">Glomus intraradices</name>
    <dbReference type="NCBI Taxonomy" id="747089"/>
    <lineage>
        <taxon>Eukaryota</taxon>
        <taxon>Fungi</taxon>
        <taxon>Fungi incertae sedis</taxon>
        <taxon>Mucoromycota</taxon>
        <taxon>Glomeromycotina</taxon>
        <taxon>Glomeromycetes</taxon>
        <taxon>Glomerales</taxon>
        <taxon>Glomeraceae</taxon>
        <taxon>Rhizophagus</taxon>
    </lineage>
</organism>
<evidence type="ECO:0000259" key="6">
    <source>
        <dbReference type="PROSITE" id="PS50011"/>
    </source>
</evidence>
<dbReference type="PROSITE" id="PS50011">
    <property type="entry name" value="PROTEIN_KINASE_DOM"/>
    <property type="match status" value="1"/>
</dbReference>
<feature type="compositionally biased region" description="Polar residues" evidence="5">
    <location>
        <begin position="159"/>
        <end position="201"/>
    </location>
</feature>
<feature type="region of interest" description="Disordered" evidence="5">
    <location>
        <begin position="159"/>
        <end position="229"/>
    </location>
</feature>
<feature type="domain" description="Protein kinase" evidence="6">
    <location>
        <begin position="396"/>
        <end position="696"/>
    </location>
</feature>
<evidence type="ECO:0000313" key="8">
    <source>
        <dbReference type="Proteomes" id="UP000018888"/>
    </source>
</evidence>
<dbReference type="EMBL" id="AUPC02000092">
    <property type="protein sequence ID" value="POG72753.1"/>
    <property type="molecule type" value="Genomic_DNA"/>
</dbReference>
<feature type="region of interest" description="Disordered" evidence="5">
    <location>
        <begin position="1"/>
        <end position="80"/>
    </location>
</feature>
<dbReference type="AlphaFoldDB" id="A0A2P4Q530"/>
<sequence length="697" mass="79893">MKPSRNSKKRALEKLSTNTNTIKTHENQEMAPTDDFNDPIINTNGSQNESASKRGCKKMVKKTKAMDNHNNNTKNQQYKTTKGIKQIHKDHEERNVAIPQIQTIDELLNDINSSANEENNDDDEDDNDITNDNDHLMSILEKEANSQNDKEIETIIQTSRSQLDANSQDDSRPNSRSQLGVNSQDNDYLSSRQNSRSQLGANSRDESRPNSRSQLGVNSQDNSRQNSRSRLNLRSQLGDNSLDDDYFVLSRRRTNGLDYYDYSNKALYPKQIRPSPLGPRSNTLNILNNTFNKSANYSNINEEIPSPFNEMTIYQLCSWLCKNPNVLQLANNMHLSMQTPVVEGARFISSISAGSSITTSNQEFKTNVCRDFLEELKCLFLRVRNPPKTKGIEWLHTANRHFGDFRNKLVNSVENLVENFKEKRTLSMTSPLQREEIISFVDETVTAHVLSRWLSATNVDELHTLGSMSCLCKFIQNAFAVNYSARDTAKTKTLDKLTKDIRVPSRNDTKEYIMVFQYAKGGNFNHWVNGNYEYFNWRDKLTALLNIINGLKEIHQKNIVHRDFHTGNILLLNLTDVSSNWITISDMGLCGEVGNIDETKIYGVMPYVAPEVLRRMSYTQESDIYSFGMIMYFVATGIQPFYNRAHDHLLALAICKGVRPEINEPEAPKCYIDLMKKCWDLYPNNRPKIFEIHELIV</sequence>
<dbReference type="Proteomes" id="UP000018888">
    <property type="component" value="Unassembled WGS sequence"/>
</dbReference>
<evidence type="ECO:0000256" key="4">
    <source>
        <dbReference type="ARBA" id="ARBA00022840"/>
    </source>
</evidence>
<dbReference type="InterPro" id="IPR011009">
    <property type="entry name" value="Kinase-like_dom_sf"/>
</dbReference>
<feature type="compositionally biased region" description="Low complexity" evidence="5">
    <location>
        <begin position="218"/>
        <end position="229"/>
    </location>
</feature>
<evidence type="ECO:0000256" key="3">
    <source>
        <dbReference type="ARBA" id="ARBA00022777"/>
    </source>
</evidence>
<gene>
    <name evidence="7" type="ORF">GLOIN_2v1840368</name>
</gene>
<proteinExistence type="predicted"/>
<dbReference type="PANTHER" id="PTHR44329:SF288">
    <property type="entry name" value="MITOGEN-ACTIVATED PROTEIN KINASE KINASE KINASE 20"/>
    <property type="match status" value="1"/>
</dbReference>
<feature type="compositionally biased region" description="Polar residues" evidence="5">
    <location>
        <begin position="40"/>
        <end position="50"/>
    </location>
</feature>
<feature type="compositionally biased region" description="Basic residues" evidence="5">
    <location>
        <begin position="54"/>
        <end position="63"/>
    </location>
</feature>
<dbReference type="Gene3D" id="1.10.510.10">
    <property type="entry name" value="Transferase(Phosphotransferase) domain 1"/>
    <property type="match status" value="1"/>
</dbReference>
<keyword evidence="2" id="KW-0547">Nucleotide-binding</keyword>
<keyword evidence="4" id="KW-0067">ATP-binding</keyword>
<feature type="compositionally biased region" description="Basic residues" evidence="5">
    <location>
        <begin position="1"/>
        <end position="11"/>
    </location>
</feature>
<name>A0A2P4Q530_RHIID</name>
<feature type="region of interest" description="Disordered" evidence="5">
    <location>
        <begin position="113"/>
        <end position="132"/>
    </location>
</feature>
<reference evidence="7 8" key="1">
    <citation type="journal article" date="2013" name="Proc. Natl. Acad. Sci. U.S.A.">
        <title>Genome of an arbuscular mycorrhizal fungus provides insight into the oldest plant symbiosis.</title>
        <authorList>
            <person name="Tisserant E."/>
            <person name="Malbreil M."/>
            <person name="Kuo A."/>
            <person name="Kohler A."/>
            <person name="Symeonidi A."/>
            <person name="Balestrini R."/>
            <person name="Charron P."/>
            <person name="Duensing N."/>
            <person name="Frei Dit Frey N."/>
            <person name="Gianinazzi-Pearson V."/>
            <person name="Gilbert L.B."/>
            <person name="Handa Y."/>
            <person name="Herr J.R."/>
            <person name="Hijri M."/>
            <person name="Koul R."/>
            <person name="Kawaguchi M."/>
            <person name="Krajinski F."/>
            <person name="Lammers P.J."/>
            <person name="Masclaux F.G."/>
            <person name="Murat C."/>
            <person name="Morin E."/>
            <person name="Ndikumana S."/>
            <person name="Pagni M."/>
            <person name="Petitpierre D."/>
            <person name="Requena N."/>
            <person name="Rosikiewicz P."/>
            <person name="Riley R."/>
            <person name="Saito K."/>
            <person name="San Clemente H."/>
            <person name="Shapiro H."/>
            <person name="van Tuinen D."/>
            <person name="Becard G."/>
            <person name="Bonfante P."/>
            <person name="Paszkowski U."/>
            <person name="Shachar-Hill Y.Y."/>
            <person name="Tuskan G.A."/>
            <person name="Young P.W."/>
            <person name="Sanders I.R."/>
            <person name="Henrissat B."/>
            <person name="Rensing S.A."/>
            <person name="Grigoriev I.V."/>
            <person name="Corradi N."/>
            <person name="Roux C."/>
            <person name="Martin F."/>
        </authorList>
    </citation>
    <scope>NUCLEOTIDE SEQUENCE [LARGE SCALE GENOMIC DNA]</scope>
    <source>
        <strain evidence="7 8">DAOM 197198</strain>
    </source>
</reference>
<comment type="caution">
    <text evidence="7">The sequence shown here is derived from an EMBL/GenBank/DDBJ whole genome shotgun (WGS) entry which is preliminary data.</text>
</comment>
<dbReference type="PANTHER" id="PTHR44329">
    <property type="entry name" value="SERINE/THREONINE-PROTEIN KINASE TNNI3K-RELATED"/>
    <property type="match status" value="1"/>
</dbReference>
<dbReference type="InterPro" id="IPR051681">
    <property type="entry name" value="Ser/Thr_Kinases-Pseudokinases"/>
</dbReference>
<evidence type="ECO:0000256" key="5">
    <source>
        <dbReference type="SAM" id="MobiDB-lite"/>
    </source>
</evidence>
<dbReference type="GO" id="GO:0005524">
    <property type="term" value="F:ATP binding"/>
    <property type="evidence" value="ECO:0007669"/>
    <property type="project" value="UniProtKB-KW"/>
</dbReference>
<feature type="compositionally biased region" description="Acidic residues" evidence="5">
    <location>
        <begin position="118"/>
        <end position="131"/>
    </location>
</feature>
<protein>
    <recommendedName>
        <fullName evidence="6">Protein kinase domain-containing protein</fullName>
    </recommendedName>
</protein>
<evidence type="ECO:0000256" key="2">
    <source>
        <dbReference type="ARBA" id="ARBA00022741"/>
    </source>
</evidence>